<dbReference type="RefSeq" id="WP_158051672.1">
    <property type="nucleotide sequence ID" value="NZ_WBKB01000002.1"/>
</dbReference>
<reference evidence="11 12" key="1">
    <citation type="submission" date="2019-09" db="EMBL/GenBank/DDBJ databases">
        <title>Phylogeny of genus Pseudoclavibacter and closely related genus.</title>
        <authorList>
            <person name="Li Y."/>
        </authorList>
    </citation>
    <scope>NUCLEOTIDE SEQUENCE [LARGE SCALE GENOMIC DNA]</scope>
    <source>
        <strain evidence="11 12">KCTC 13959</strain>
    </source>
</reference>
<dbReference type="Gene3D" id="1.20.1510.10">
    <property type="entry name" value="Cation efflux protein transmembrane domain"/>
    <property type="match status" value="1"/>
</dbReference>
<evidence type="ECO:0000256" key="7">
    <source>
        <dbReference type="ARBA" id="ARBA00023136"/>
    </source>
</evidence>
<comment type="subcellular location">
    <subcellularLocation>
        <location evidence="1">Membrane</location>
        <topology evidence="1">Multi-pass membrane protein</topology>
    </subcellularLocation>
</comment>
<keyword evidence="7 8" id="KW-0472">Membrane</keyword>
<keyword evidence="3" id="KW-0813">Transport</keyword>
<proteinExistence type="inferred from homology"/>
<dbReference type="Proteomes" id="UP000433493">
    <property type="component" value="Unassembled WGS sequence"/>
</dbReference>
<evidence type="ECO:0000259" key="10">
    <source>
        <dbReference type="Pfam" id="PF16916"/>
    </source>
</evidence>
<feature type="domain" description="Cation efflux protein transmembrane" evidence="9">
    <location>
        <begin position="16"/>
        <end position="207"/>
    </location>
</feature>
<evidence type="ECO:0000256" key="6">
    <source>
        <dbReference type="ARBA" id="ARBA00023065"/>
    </source>
</evidence>
<dbReference type="SUPFAM" id="SSF160240">
    <property type="entry name" value="Cation efflux protein cytoplasmic domain-like"/>
    <property type="match status" value="1"/>
</dbReference>
<dbReference type="SUPFAM" id="SSF161111">
    <property type="entry name" value="Cation efflux protein transmembrane domain-like"/>
    <property type="match status" value="1"/>
</dbReference>
<dbReference type="PANTHER" id="PTHR11562">
    <property type="entry name" value="CATION EFFLUX PROTEIN/ ZINC TRANSPORTER"/>
    <property type="match status" value="1"/>
</dbReference>
<dbReference type="InterPro" id="IPR027470">
    <property type="entry name" value="Cation_efflux_CTD"/>
</dbReference>
<dbReference type="InterPro" id="IPR002524">
    <property type="entry name" value="Cation_efflux"/>
</dbReference>
<evidence type="ECO:0000256" key="3">
    <source>
        <dbReference type="ARBA" id="ARBA00022448"/>
    </source>
</evidence>
<organism evidence="11 12">
    <name type="scientific">Gulosibacter chungangensis</name>
    <dbReference type="NCBI Taxonomy" id="979746"/>
    <lineage>
        <taxon>Bacteria</taxon>
        <taxon>Bacillati</taxon>
        <taxon>Actinomycetota</taxon>
        <taxon>Actinomycetes</taxon>
        <taxon>Micrococcales</taxon>
        <taxon>Microbacteriaceae</taxon>
        <taxon>Gulosibacter</taxon>
    </lineage>
</organism>
<dbReference type="OrthoDB" id="9809646at2"/>
<feature type="transmembrane region" description="Helical" evidence="8">
    <location>
        <begin position="116"/>
        <end position="137"/>
    </location>
</feature>
<evidence type="ECO:0000256" key="5">
    <source>
        <dbReference type="ARBA" id="ARBA00022989"/>
    </source>
</evidence>
<evidence type="ECO:0000313" key="12">
    <source>
        <dbReference type="Proteomes" id="UP000433493"/>
    </source>
</evidence>
<dbReference type="InterPro" id="IPR050681">
    <property type="entry name" value="CDF/SLC30A"/>
</dbReference>
<dbReference type="PANTHER" id="PTHR11562:SF17">
    <property type="entry name" value="RE54080P-RELATED"/>
    <property type="match status" value="1"/>
</dbReference>
<keyword evidence="4 8" id="KW-0812">Transmembrane</keyword>
<evidence type="ECO:0000259" key="9">
    <source>
        <dbReference type="Pfam" id="PF01545"/>
    </source>
</evidence>
<dbReference type="EMBL" id="WBKB01000002">
    <property type="protein sequence ID" value="KAB1644169.1"/>
    <property type="molecule type" value="Genomic_DNA"/>
</dbReference>
<feature type="transmembrane region" description="Helical" evidence="8">
    <location>
        <begin position="48"/>
        <end position="66"/>
    </location>
</feature>
<dbReference type="GO" id="GO:0005385">
    <property type="term" value="F:zinc ion transmembrane transporter activity"/>
    <property type="evidence" value="ECO:0007669"/>
    <property type="project" value="TreeGrafter"/>
</dbReference>
<dbReference type="InterPro" id="IPR036837">
    <property type="entry name" value="Cation_efflux_CTD_sf"/>
</dbReference>
<feature type="transmembrane region" description="Helical" evidence="8">
    <location>
        <begin position="15"/>
        <end position="42"/>
    </location>
</feature>
<evidence type="ECO:0000313" key="11">
    <source>
        <dbReference type="EMBL" id="KAB1644169.1"/>
    </source>
</evidence>
<dbReference type="Pfam" id="PF16916">
    <property type="entry name" value="ZT_dimer"/>
    <property type="match status" value="1"/>
</dbReference>
<comment type="caution">
    <text evidence="11">The sequence shown here is derived from an EMBL/GenBank/DDBJ whole genome shotgun (WGS) entry which is preliminary data.</text>
</comment>
<evidence type="ECO:0000256" key="1">
    <source>
        <dbReference type="ARBA" id="ARBA00004141"/>
    </source>
</evidence>
<dbReference type="AlphaFoldDB" id="A0A7J5BDE2"/>
<feature type="transmembrane region" description="Helical" evidence="8">
    <location>
        <begin position="82"/>
        <end position="101"/>
    </location>
</feature>
<name>A0A7J5BDE2_9MICO</name>
<keyword evidence="5 8" id="KW-1133">Transmembrane helix</keyword>
<comment type="similarity">
    <text evidence="2">Belongs to the cation diffusion facilitator (CDF) transporter (TC 2.A.4) family. SLC30A subfamily.</text>
</comment>
<feature type="transmembrane region" description="Helical" evidence="8">
    <location>
        <begin position="149"/>
        <end position="172"/>
    </location>
</feature>
<keyword evidence="6" id="KW-0406">Ion transport</keyword>
<dbReference type="GO" id="GO:0005886">
    <property type="term" value="C:plasma membrane"/>
    <property type="evidence" value="ECO:0007669"/>
    <property type="project" value="TreeGrafter"/>
</dbReference>
<dbReference type="InterPro" id="IPR027469">
    <property type="entry name" value="Cation_efflux_TMD_sf"/>
</dbReference>
<evidence type="ECO:0000256" key="8">
    <source>
        <dbReference type="SAM" id="Phobius"/>
    </source>
</evidence>
<evidence type="ECO:0000256" key="4">
    <source>
        <dbReference type="ARBA" id="ARBA00022692"/>
    </source>
</evidence>
<gene>
    <name evidence="11" type="ORF">F8O05_05175</name>
</gene>
<keyword evidence="12" id="KW-1185">Reference proteome</keyword>
<dbReference type="InterPro" id="IPR058533">
    <property type="entry name" value="Cation_efflux_TM"/>
</dbReference>
<feature type="domain" description="Cation efflux protein cytoplasmic" evidence="10">
    <location>
        <begin position="211"/>
        <end position="291"/>
    </location>
</feature>
<protein>
    <submittedName>
        <fullName evidence="11">Cation transporter</fullName>
    </submittedName>
</protein>
<sequence length="308" mass="32830">MSHDHSHHATNRTRLAIAFGITTAILIAEVVGAVLTGSLALLVDAGHMVVDAGGLLMALTAASLMLKPPTDRHTWGFRRAEVIAAAMQAAVLLVVGLYAVYEGIRRLFSEDVEIHSGALLIFGVVGLMGNIIAMLVLSGGRSSSLNMRAAFLEVFTDALGSVAVIISAIVIATTGWTGIDAIVGLLIAALIIPRALKLLRESGGVLLEETPPELDLEQVRQHILEVAHVIDVHDLHASRISTDLPVLTAHVVLEDQCFHDGHATEILHDLQECVASHFPVSVKHSTFQLEPLGMVDVEDACAPSHQHD</sequence>
<dbReference type="NCBIfam" id="TIGR01297">
    <property type="entry name" value="CDF"/>
    <property type="match status" value="1"/>
</dbReference>
<evidence type="ECO:0000256" key="2">
    <source>
        <dbReference type="ARBA" id="ARBA00008873"/>
    </source>
</evidence>
<accession>A0A7J5BDE2</accession>
<dbReference type="Pfam" id="PF01545">
    <property type="entry name" value="Cation_efflux"/>
    <property type="match status" value="1"/>
</dbReference>